<sequence>MCQAQFQAEVMDELSINEYQAHITDLQQQFTDYLYSNYMICNGESLIEILESGDALADFLDLNGLPADTEINL</sequence>
<reference evidence="1" key="1">
    <citation type="submission" date="2020-04" db="EMBL/GenBank/DDBJ databases">
        <authorList>
            <person name="Chiriac C."/>
            <person name="Salcher M."/>
            <person name="Ghai R."/>
            <person name="Kavagutti S V."/>
        </authorList>
    </citation>
    <scope>NUCLEOTIDE SEQUENCE</scope>
</reference>
<protein>
    <submittedName>
        <fullName evidence="1">Uncharacterized protein</fullName>
    </submittedName>
</protein>
<evidence type="ECO:0000313" key="1">
    <source>
        <dbReference type="EMBL" id="CAB4161290.1"/>
    </source>
</evidence>
<accession>A0A6J5NN85</accession>
<name>A0A6J5NN85_9CAUD</name>
<dbReference type="EMBL" id="LR796710">
    <property type="protein sequence ID" value="CAB4161290.1"/>
    <property type="molecule type" value="Genomic_DNA"/>
</dbReference>
<organism evidence="1">
    <name type="scientific">uncultured Caudovirales phage</name>
    <dbReference type="NCBI Taxonomy" id="2100421"/>
    <lineage>
        <taxon>Viruses</taxon>
        <taxon>Duplodnaviria</taxon>
        <taxon>Heunggongvirae</taxon>
        <taxon>Uroviricota</taxon>
        <taxon>Caudoviricetes</taxon>
        <taxon>Peduoviridae</taxon>
        <taxon>Maltschvirus</taxon>
        <taxon>Maltschvirus maltsch</taxon>
    </lineage>
</organism>
<proteinExistence type="predicted"/>
<gene>
    <name evidence="1" type="ORF">UFOVP774_44</name>
</gene>